<dbReference type="SUPFAM" id="SSF53474">
    <property type="entry name" value="alpha/beta-Hydrolases"/>
    <property type="match status" value="1"/>
</dbReference>
<sequence>MRRTTTVCVLVGLGMSASLHAEETADSPMALPALAASTEQVSVVGVSSGGYMASQLAVAWPERFSGLGVLAAGPWGCSQGSLSLALNQCMMTRRGLPDLDQLEQRRQDYAERGEVGSREALSQLKVFIWHGENDPVFDPRLSDALAEQFSTWLDAPDEQLKVVRDKQAGHGWPIRLPQEEAVSPEMLGDCQEGGGSHVLSCNKDIAGDMMEWLHPRKEVQDPQQDGELLRFDQAEFDAKGLADVGYLFIPPGCADGDCGVTLALHGCQMSHEQIGETFVRHSGLNRWALEHEQIVLYPQATTTLGNPQGCWDWWGFAESTWQISPLHETRSGTQIEALMAMLSRLQESTPQEPSEALSQ</sequence>
<keyword evidence="2" id="KW-0378">Hydrolase</keyword>
<feature type="chain" id="PRO_5031284938" evidence="3">
    <location>
        <begin position="22"/>
        <end position="359"/>
    </location>
</feature>
<dbReference type="InterPro" id="IPR050955">
    <property type="entry name" value="Plant_Biomass_Hydrol_Est"/>
</dbReference>
<organism evidence="4 5">
    <name type="scientific">Vreelandella zhuhanensis</name>
    <dbReference type="NCBI Taxonomy" id="2684210"/>
    <lineage>
        <taxon>Bacteria</taxon>
        <taxon>Pseudomonadati</taxon>
        <taxon>Pseudomonadota</taxon>
        <taxon>Gammaproteobacteria</taxon>
        <taxon>Oceanospirillales</taxon>
        <taxon>Halomonadaceae</taxon>
        <taxon>Vreelandella</taxon>
    </lineage>
</organism>
<dbReference type="InterPro" id="IPR029058">
    <property type="entry name" value="AB_hydrolase_fold"/>
</dbReference>
<feature type="signal peptide" evidence="3">
    <location>
        <begin position="1"/>
        <end position="21"/>
    </location>
</feature>
<dbReference type="AlphaFoldDB" id="A0A7X3H020"/>
<comment type="caution">
    <text evidence="4">The sequence shown here is derived from an EMBL/GenBank/DDBJ whole genome shotgun (WGS) entry which is preliminary data.</text>
</comment>
<evidence type="ECO:0000256" key="1">
    <source>
        <dbReference type="ARBA" id="ARBA00022729"/>
    </source>
</evidence>
<evidence type="ECO:0000313" key="5">
    <source>
        <dbReference type="Proteomes" id="UP000437638"/>
    </source>
</evidence>
<evidence type="ECO:0000256" key="2">
    <source>
        <dbReference type="ARBA" id="ARBA00022801"/>
    </source>
</evidence>
<evidence type="ECO:0000256" key="3">
    <source>
        <dbReference type="SAM" id="SignalP"/>
    </source>
</evidence>
<accession>A0A7X3H020</accession>
<reference evidence="4 5" key="1">
    <citation type="submission" date="2019-12" db="EMBL/GenBank/DDBJ databases">
        <title>Halomonas rutogse sp. nov. isolated from two lakes on Tibetan Plateau.</title>
        <authorList>
            <person name="Gao P."/>
        </authorList>
    </citation>
    <scope>NUCLEOTIDE SEQUENCE [LARGE SCALE GENOMIC DNA]</scope>
    <source>
        <strain evidence="4 5">ZH2S</strain>
    </source>
</reference>
<dbReference type="EMBL" id="WTKP01000004">
    <property type="protein sequence ID" value="MWJ28042.1"/>
    <property type="molecule type" value="Genomic_DNA"/>
</dbReference>
<dbReference type="Proteomes" id="UP000437638">
    <property type="component" value="Unassembled WGS sequence"/>
</dbReference>
<dbReference type="PANTHER" id="PTHR43037">
    <property type="entry name" value="UNNAMED PRODUCT-RELATED"/>
    <property type="match status" value="1"/>
</dbReference>
<evidence type="ECO:0000313" key="4">
    <source>
        <dbReference type="EMBL" id="MWJ28042.1"/>
    </source>
</evidence>
<proteinExistence type="predicted"/>
<keyword evidence="5" id="KW-1185">Reference proteome</keyword>
<name>A0A7X3H020_9GAMM</name>
<dbReference type="PANTHER" id="PTHR43037:SF5">
    <property type="entry name" value="FERULOYL ESTERASE"/>
    <property type="match status" value="1"/>
</dbReference>
<keyword evidence="1 3" id="KW-0732">Signal</keyword>
<protein>
    <submittedName>
        <fullName evidence="4">Poly(3-hydroxybutyrate) depolymerase</fullName>
    </submittedName>
</protein>
<dbReference type="Gene3D" id="3.40.50.1820">
    <property type="entry name" value="alpha/beta hydrolase"/>
    <property type="match status" value="2"/>
</dbReference>
<gene>
    <name evidence="4" type="ORF">GPM19_07470</name>
</gene>
<dbReference type="GO" id="GO:0016787">
    <property type="term" value="F:hydrolase activity"/>
    <property type="evidence" value="ECO:0007669"/>
    <property type="project" value="UniProtKB-KW"/>
</dbReference>